<sequence>MSTDNIGLQAEEVARIKRLCKEAGQLYILNENEPQGEEFAHFIFAGTHKGKEVVFDSVLYTLRLHHMSVLYESAEDKACEKYPEYNRIDLEEEDDLNKHLSEAKLEEIELFKAEIMDELEETEEIKVQEYVNLDPDFDYGIALEACLNVEEITPQTIARFVKAFTNNTLELDKTLYSFKHEEE</sequence>
<proteinExistence type="predicted"/>
<dbReference type="RefSeq" id="WP_313991285.1">
    <property type="nucleotide sequence ID" value="NZ_JASJOU010000005.1"/>
</dbReference>
<dbReference type="Proteomes" id="UP001232063">
    <property type="component" value="Unassembled WGS sequence"/>
</dbReference>
<dbReference type="EMBL" id="JASJOU010000005">
    <property type="protein sequence ID" value="MDJ1502503.1"/>
    <property type="molecule type" value="Genomic_DNA"/>
</dbReference>
<gene>
    <name evidence="1" type="ORF">QNI22_17680</name>
</gene>
<dbReference type="AlphaFoldDB" id="A0AAE3UHC2"/>
<reference evidence="1" key="1">
    <citation type="submission" date="2023-05" db="EMBL/GenBank/DDBJ databases">
        <authorList>
            <person name="Zhang X."/>
        </authorList>
    </citation>
    <scope>NUCLEOTIDE SEQUENCE</scope>
    <source>
        <strain evidence="1">BD1B2-1</strain>
    </source>
</reference>
<comment type="caution">
    <text evidence="1">The sequence shown here is derived from an EMBL/GenBank/DDBJ whole genome shotgun (WGS) entry which is preliminary data.</text>
</comment>
<evidence type="ECO:0000313" key="2">
    <source>
        <dbReference type="Proteomes" id="UP001232063"/>
    </source>
</evidence>
<name>A0AAE3UHC2_9BACT</name>
<keyword evidence="2" id="KW-1185">Reference proteome</keyword>
<organism evidence="1 2">
    <name type="scientific">Xanthocytophaga agilis</name>
    <dbReference type="NCBI Taxonomy" id="3048010"/>
    <lineage>
        <taxon>Bacteria</taxon>
        <taxon>Pseudomonadati</taxon>
        <taxon>Bacteroidota</taxon>
        <taxon>Cytophagia</taxon>
        <taxon>Cytophagales</taxon>
        <taxon>Rhodocytophagaceae</taxon>
        <taxon>Xanthocytophaga</taxon>
    </lineage>
</organism>
<accession>A0AAE3UHC2</accession>
<evidence type="ECO:0000313" key="1">
    <source>
        <dbReference type="EMBL" id="MDJ1502503.1"/>
    </source>
</evidence>
<protein>
    <submittedName>
        <fullName evidence="1">Uncharacterized protein</fullName>
    </submittedName>
</protein>